<dbReference type="EMBL" id="REGN01012021">
    <property type="protein sequence ID" value="RMZ96618.1"/>
    <property type="molecule type" value="Genomic_DNA"/>
</dbReference>
<protein>
    <submittedName>
        <fullName evidence="1">Uncharacterized protein</fullName>
    </submittedName>
</protein>
<feature type="non-terminal residue" evidence="1">
    <location>
        <position position="1"/>
    </location>
</feature>
<accession>A0A3M7PC44</accession>
<keyword evidence="2" id="KW-1185">Reference proteome</keyword>
<sequence length="102" mass="12145">GISLDTHREYIEKFAETFYEQVKKLIDVNYEQQKKIDDLSHEDHELIQEVIDHACFCNETVSKFHGRADILKKHVLCIIWHSAERLNQIPFKNAFIFDDLKI</sequence>
<comment type="caution">
    <text evidence="1">The sequence shown here is derived from an EMBL/GenBank/DDBJ whole genome shotgun (WGS) entry which is preliminary data.</text>
</comment>
<reference evidence="1 2" key="1">
    <citation type="journal article" date="2018" name="Sci. Rep.">
        <title>Genomic signatures of local adaptation to the degree of environmental predictability in rotifers.</title>
        <authorList>
            <person name="Franch-Gras L."/>
            <person name="Hahn C."/>
            <person name="Garcia-Roger E.M."/>
            <person name="Carmona M.J."/>
            <person name="Serra M."/>
            <person name="Gomez A."/>
        </authorList>
    </citation>
    <scope>NUCLEOTIDE SEQUENCE [LARGE SCALE GENOMIC DNA]</scope>
    <source>
        <strain evidence="1">HYR1</strain>
    </source>
</reference>
<dbReference type="OrthoDB" id="2325716at2759"/>
<dbReference type="Proteomes" id="UP000276133">
    <property type="component" value="Unassembled WGS sequence"/>
</dbReference>
<name>A0A3M7PC44_BRAPC</name>
<dbReference type="AlphaFoldDB" id="A0A3M7PC44"/>
<proteinExistence type="predicted"/>
<gene>
    <name evidence="1" type="ORF">BpHYR1_005173</name>
</gene>
<organism evidence="1 2">
    <name type="scientific">Brachionus plicatilis</name>
    <name type="common">Marine rotifer</name>
    <name type="synonym">Brachionus muelleri</name>
    <dbReference type="NCBI Taxonomy" id="10195"/>
    <lineage>
        <taxon>Eukaryota</taxon>
        <taxon>Metazoa</taxon>
        <taxon>Spiralia</taxon>
        <taxon>Gnathifera</taxon>
        <taxon>Rotifera</taxon>
        <taxon>Eurotatoria</taxon>
        <taxon>Monogononta</taxon>
        <taxon>Pseudotrocha</taxon>
        <taxon>Ploima</taxon>
        <taxon>Brachionidae</taxon>
        <taxon>Brachionus</taxon>
    </lineage>
</organism>
<evidence type="ECO:0000313" key="1">
    <source>
        <dbReference type="EMBL" id="RMZ96618.1"/>
    </source>
</evidence>
<evidence type="ECO:0000313" key="2">
    <source>
        <dbReference type="Proteomes" id="UP000276133"/>
    </source>
</evidence>